<dbReference type="RefSeq" id="WP_153025694.1">
    <property type="nucleotide sequence ID" value="NZ_WIAO01000014.1"/>
</dbReference>
<keyword evidence="5 7" id="KW-1133">Transmembrane helix</keyword>
<dbReference type="Pfam" id="PF00528">
    <property type="entry name" value="BPD_transp_1"/>
    <property type="match status" value="1"/>
</dbReference>
<dbReference type="PROSITE" id="PS50928">
    <property type="entry name" value="ABC_TM1"/>
    <property type="match status" value="1"/>
</dbReference>
<protein>
    <submittedName>
        <fullName evidence="9">ABC transporter permease subunit</fullName>
    </submittedName>
</protein>
<dbReference type="EMBL" id="WIAO01000014">
    <property type="protein sequence ID" value="MQM26538.1"/>
    <property type="molecule type" value="Genomic_DNA"/>
</dbReference>
<dbReference type="PANTHER" id="PTHR43744">
    <property type="entry name" value="ABC TRANSPORTER PERMEASE PROTEIN MG189-RELATED-RELATED"/>
    <property type="match status" value="1"/>
</dbReference>
<evidence type="ECO:0000256" key="4">
    <source>
        <dbReference type="ARBA" id="ARBA00022692"/>
    </source>
</evidence>
<organism evidence="9 10">
    <name type="scientific">Glycomyces albidus</name>
    <dbReference type="NCBI Taxonomy" id="2656774"/>
    <lineage>
        <taxon>Bacteria</taxon>
        <taxon>Bacillati</taxon>
        <taxon>Actinomycetota</taxon>
        <taxon>Actinomycetes</taxon>
        <taxon>Glycomycetales</taxon>
        <taxon>Glycomycetaceae</taxon>
        <taxon>Glycomyces</taxon>
    </lineage>
</organism>
<dbReference type="SUPFAM" id="SSF161098">
    <property type="entry name" value="MetI-like"/>
    <property type="match status" value="1"/>
</dbReference>
<feature type="transmembrane region" description="Helical" evidence="7">
    <location>
        <begin position="201"/>
        <end position="222"/>
    </location>
</feature>
<evidence type="ECO:0000256" key="7">
    <source>
        <dbReference type="RuleBase" id="RU363032"/>
    </source>
</evidence>
<dbReference type="Gene3D" id="1.10.3720.10">
    <property type="entry name" value="MetI-like"/>
    <property type="match status" value="1"/>
</dbReference>
<evidence type="ECO:0000259" key="8">
    <source>
        <dbReference type="PROSITE" id="PS50928"/>
    </source>
</evidence>
<dbReference type="CDD" id="cd06261">
    <property type="entry name" value="TM_PBP2"/>
    <property type="match status" value="1"/>
</dbReference>
<keyword evidence="2 7" id="KW-0813">Transport</keyword>
<reference evidence="9 10" key="1">
    <citation type="submission" date="2019-10" db="EMBL/GenBank/DDBJ databases">
        <title>Glycomyces albidus sp. nov., a novel actinomycete isolated from rhizosphere soil of wheat (Triticum aestivum L.).</title>
        <authorList>
            <person name="Qian L."/>
        </authorList>
    </citation>
    <scope>NUCLEOTIDE SEQUENCE [LARGE SCALE GENOMIC DNA]</scope>
    <source>
        <strain evidence="9 10">NEAU-7082</strain>
    </source>
</reference>
<name>A0A6L5GAB4_9ACTN</name>
<comment type="caution">
    <text evidence="9">The sequence shown here is derived from an EMBL/GenBank/DDBJ whole genome shotgun (WGS) entry which is preliminary data.</text>
</comment>
<keyword evidence="10" id="KW-1185">Reference proteome</keyword>
<evidence type="ECO:0000256" key="6">
    <source>
        <dbReference type="ARBA" id="ARBA00023136"/>
    </source>
</evidence>
<dbReference type="InterPro" id="IPR000515">
    <property type="entry name" value="MetI-like"/>
</dbReference>
<evidence type="ECO:0000256" key="2">
    <source>
        <dbReference type="ARBA" id="ARBA00022448"/>
    </source>
</evidence>
<dbReference type="InterPro" id="IPR035906">
    <property type="entry name" value="MetI-like_sf"/>
</dbReference>
<gene>
    <name evidence="9" type="ORF">GFD30_13285</name>
</gene>
<evidence type="ECO:0000313" key="9">
    <source>
        <dbReference type="EMBL" id="MQM26538.1"/>
    </source>
</evidence>
<accession>A0A6L5GAB4</accession>
<evidence type="ECO:0000313" key="10">
    <source>
        <dbReference type="Proteomes" id="UP000477750"/>
    </source>
</evidence>
<comment type="similarity">
    <text evidence="7">Belongs to the binding-protein-dependent transport system permease family.</text>
</comment>
<comment type="subcellular location">
    <subcellularLocation>
        <location evidence="1 7">Cell membrane</location>
        <topology evidence="1 7">Multi-pass membrane protein</topology>
    </subcellularLocation>
</comment>
<evidence type="ECO:0000256" key="5">
    <source>
        <dbReference type="ARBA" id="ARBA00022989"/>
    </source>
</evidence>
<dbReference type="GO" id="GO:0055085">
    <property type="term" value="P:transmembrane transport"/>
    <property type="evidence" value="ECO:0007669"/>
    <property type="project" value="InterPro"/>
</dbReference>
<dbReference type="GO" id="GO:0005886">
    <property type="term" value="C:plasma membrane"/>
    <property type="evidence" value="ECO:0007669"/>
    <property type="project" value="UniProtKB-SubCell"/>
</dbReference>
<keyword evidence="6 7" id="KW-0472">Membrane</keyword>
<keyword evidence="3" id="KW-1003">Cell membrane</keyword>
<evidence type="ECO:0000256" key="3">
    <source>
        <dbReference type="ARBA" id="ARBA00022475"/>
    </source>
</evidence>
<feature type="transmembrane region" description="Helical" evidence="7">
    <location>
        <begin position="86"/>
        <end position="114"/>
    </location>
</feature>
<dbReference type="Proteomes" id="UP000477750">
    <property type="component" value="Unassembled WGS sequence"/>
</dbReference>
<keyword evidence="4 7" id="KW-0812">Transmembrane</keyword>
<feature type="transmembrane region" description="Helical" evidence="7">
    <location>
        <begin position="126"/>
        <end position="150"/>
    </location>
</feature>
<feature type="domain" description="ABC transmembrane type-1" evidence="8">
    <location>
        <begin position="90"/>
        <end position="280"/>
    </location>
</feature>
<feature type="transmembrane region" description="Helical" evidence="7">
    <location>
        <begin position="259"/>
        <end position="280"/>
    </location>
</feature>
<feature type="transmembrane region" description="Helical" evidence="7">
    <location>
        <begin position="25"/>
        <end position="51"/>
    </location>
</feature>
<dbReference type="AlphaFoldDB" id="A0A6L5GAB4"/>
<feature type="transmembrane region" description="Helical" evidence="7">
    <location>
        <begin position="162"/>
        <end position="180"/>
    </location>
</feature>
<dbReference type="PANTHER" id="PTHR43744:SF12">
    <property type="entry name" value="ABC TRANSPORTER PERMEASE PROTEIN MG189-RELATED"/>
    <property type="match status" value="1"/>
</dbReference>
<sequence>MSTATLHPETAVNPRRRKARKVKELGTSIPLTAFLWLLAAVYAFPVLWFLLSAFKPGSELFQYPLSFLPENPTIGGFEKAWSRFDFMLYFSNTLAVSLTTTALTVMASAMTGYALAKYRDQRWIRVFFICILATTMLPTEVILSPTFIVIRNLGMYDTFAGLVVPSILTATGVFMFRQFFLSIPDDILEAARIDGAREIGIFFRIMLPMSRPIIMTLAIFSFQWRWNDYVWPLIVVGDERKFTLQIALRSIVGAENIDWPLLLAASVMSILPLVLIFIVFQKYVMNEDINAGLKD</sequence>
<proteinExistence type="inferred from homology"/>
<evidence type="ECO:0000256" key="1">
    <source>
        <dbReference type="ARBA" id="ARBA00004651"/>
    </source>
</evidence>